<feature type="region of interest" description="Disordered" evidence="2">
    <location>
        <begin position="245"/>
        <end position="295"/>
    </location>
</feature>
<proteinExistence type="predicted"/>
<dbReference type="GO" id="GO:0031468">
    <property type="term" value="P:nuclear membrane reassembly"/>
    <property type="evidence" value="ECO:0007669"/>
    <property type="project" value="TreeGrafter"/>
</dbReference>
<feature type="compositionally biased region" description="Acidic residues" evidence="2">
    <location>
        <begin position="148"/>
        <end position="157"/>
    </location>
</feature>
<dbReference type="InterPro" id="IPR000626">
    <property type="entry name" value="Ubiquitin-like_dom"/>
</dbReference>
<dbReference type="GO" id="GO:0005634">
    <property type="term" value="C:nucleus"/>
    <property type="evidence" value="ECO:0007669"/>
    <property type="project" value="TreeGrafter"/>
</dbReference>
<organism evidence="6 7">
    <name type="scientific">Naganishia liquefaciens</name>
    <dbReference type="NCBI Taxonomy" id="104408"/>
    <lineage>
        <taxon>Eukaryota</taxon>
        <taxon>Fungi</taxon>
        <taxon>Dikarya</taxon>
        <taxon>Basidiomycota</taxon>
        <taxon>Agaricomycotina</taxon>
        <taxon>Tremellomycetes</taxon>
        <taxon>Filobasidiales</taxon>
        <taxon>Filobasidiaceae</taxon>
        <taxon>Naganishia</taxon>
    </lineage>
</organism>
<feature type="domain" description="UBX" evidence="3">
    <location>
        <begin position="422"/>
        <end position="497"/>
    </location>
</feature>
<dbReference type="SUPFAM" id="SSF102848">
    <property type="entry name" value="NSFL1 (p97 ATPase) cofactor p47, SEP domain"/>
    <property type="match status" value="1"/>
</dbReference>
<evidence type="ECO:0000313" key="7">
    <source>
        <dbReference type="Proteomes" id="UP000620104"/>
    </source>
</evidence>
<keyword evidence="7" id="KW-1185">Reference proteome</keyword>
<dbReference type="Pfam" id="PF14555">
    <property type="entry name" value="UBA_4"/>
    <property type="match status" value="1"/>
</dbReference>
<dbReference type="PANTHER" id="PTHR23333">
    <property type="entry name" value="UBX DOMAIN CONTAINING PROTEIN"/>
    <property type="match status" value="1"/>
</dbReference>
<dbReference type="GO" id="GO:0043161">
    <property type="term" value="P:proteasome-mediated ubiquitin-dependent protein catabolic process"/>
    <property type="evidence" value="ECO:0007669"/>
    <property type="project" value="TreeGrafter"/>
</dbReference>
<feature type="compositionally biased region" description="Low complexity" evidence="2">
    <location>
        <begin position="127"/>
        <end position="139"/>
    </location>
</feature>
<evidence type="ECO:0000313" key="6">
    <source>
        <dbReference type="EMBL" id="GHJ88218.1"/>
    </source>
</evidence>
<name>A0A8H3TWN9_9TREE</name>
<dbReference type="GO" id="GO:0061025">
    <property type="term" value="P:membrane fusion"/>
    <property type="evidence" value="ECO:0007669"/>
    <property type="project" value="TreeGrafter"/>
</dbReference>
<dbReference type="InterPro" id="IPR036241">
    <property type="entry name" value="NSFL1C_SEP_dom_sf"/>
</dbReference>
<feature type="region of interest" description="Disordered" evidence="2">
    <location>
        <begin position="356"/>
        <end position="420"/>
    </location>
</feature>
<dbReference type="Gene3D" id="1.10.8.10">
    <property type="entry name" value="DNA helicase RuvA subunit, C-terminal domain"/>
    <property type="match status" value="1"/>
</dbReference>
<feature type="compositionally biased region" description="Gly residues" evidence="2">
    <location>
        <begin position="116"/>
        <end position="126"/>
    </location>
</feature>
<dbReference type="FunFam" id="3.30.420.210:FF:000002">
    <property type="entry name" value="UBX domain-containing protein 1"/>
    <property type="match status" value="1"/>
</dbReference>
<dbReference type="InterPro" id="IPR001012">
    <property type="entry name" value="UBX_dom"/>
</dbReference>
<dbReference type="GO" id="GO:0043130">
    <property type="term" value="F:ubiquitin binding"/>
    <property type="evidence" value="ECO:0007669"/>
    <property type="project" value="TreeGrafter"/>
</dbReference>
<dbReference type="InterPro" id="IPR012989">
    <property type="entry name" value="SEP_domain"/>
</dbReference>
<feature type="region of interest" description="Disordered" evidence="2">
    <location>
        <begin position="44"/>
        <end position="221"/>
    </location>
</feature>
<keyword evidence="1" id="KW-0833">Ubl conjugation pathway</keyword>
<dbReference type="SUPFAM" id="SSF54236">
    <property type="entry name" value="Ubiquitin-like"/>
    <property type="match status" value="1"/>
</dbReference>
<evidence type="ECO:0000259" key="4">
    <source>
        <dbReference type="PROSITE" id="PS50053"/>
    </source>
</evidence>
<sequence>MADSEQIAQFIELTGASTAEAHQFLQGSDLQTAVATYFAAQDEEHVAKREEASDDDVEMTGATQGGIFAPSPAATRPATTSGTGYTLSGAPIPASTEPVSRPSSTGGSNSGPRIGRIGGSSTGGRGNASSSSGGARIGTLSSLNANDSGDDSEDDDDEARRRKAEFYAGGGRSGLAIQGPDDGKQGMTGEDLVKEILARAKEGGQRGEDALSAGKGKASSGRGAFAGAGMTLGSDEVASVAVPDPAAAPQPRAPQPAQHSGGLSGYMAQLLGGAGPGNIPGMSNPVHDEDAEEEEVQVRHLTFWRDGFSVEDGPLMKYDDPANQEILTAIKAGRAPLSILNVKFGAPVELRVAQRQTEAYQPPPKKPAKPFSGAGNRLGSPAPDLVSHASGASTTMPGGFESTPVPPTSVPPVGSVGLEVNESKPTTSVQVRLADGTKMVAKLNLDHTVGDIRRFIAAAQPGSRPYVIQTTFPNKTLDDDSLTVEQAGLKNAVVVQRWT</sequence>
<gene>
    <name evidence="6" type="ORF">NliqN6_4620</name>
</gene>
<dbReference type="PROSITE" id="PS50033">
    <property type="entry name" value="UBX"/>
    <property type="match status" value="1"/>
</dbReference>
<dbReference type="GO" id="GO:0007030">
    <property type="term" value="P:Golgi organization"/>
    <property type="evidence" value="ECO:0007669"/>
    <property type="project" value="TreeGrafter"/>
</dbReference>
<dbReference type="Pfam" id="PF08059">
    <property type="entry name" value="SEP"/>
    <property type="match status" value="1"/>
</dbReference>
<dbReference type="SMART" id="SM00553">
    <property type="entry name" value="SEP"/>
    <property type="match status" value="1"/>
</dbReference>
<dbReference type="GO" id="GO:0005829">
    <property type="term" value="C:cytosol"/>
    <property type="evidence" value="ECO:0007669"/>
    <property type="project" value="TreeGrafter"/>
</dbReference>
<dbReference type="PROSITE" id="PS50053">
    <property type="entry name" value="UBIQUITIN_2"/>
    <property type="match status" value="1"/>
</dbReference>
<dbReference type="Pfam" id="PF00789">
    <property type="entry name" value="UBX"/>
    <property type="match status" value="1"/>
</dbReference>
<accession>A0A8H3TWN9</accession>
<dbReference type="SMART" id="SM00166">
    <property type="entry name" value="UBX"/>
    <property type="match status" value="1"/>
</dbReference>
<evidence type="ECO:0000256" key="1">
    <source>
        <dbReference type="ARBA" id="ARBA00022786"/>
    </source>
</evidence>
<feature type="compositionally biased region" description="Low complexity" evidence="2">
    <location>
        <begin position="210"/>
        <end position="221"/>
    </location>
</feature>
<feature type="compositionally biased region" description="Low complexity" evidence="2">
    <location>
        <begin position="69"/>
        <end position="84"/>
    </location>
</feature>
<dbReference type="Gene3D" id="3.30.420.210">
    <property type="entry name" value="SEP domain"/>
    <property type="match status" value="1"/>
</dbReference>
<dbReference type="CDD" id="cd01770">
    <property type="entry name" value="UBX_UBXN2"/>
    <property type="match status" value="1"/>
</dbReference>
<comment type="caution">
    <text evidence="6">The sequence shown here is derived from an EMBL/GenBank/DDBJ whole genome shotgun (WGS) entry which is preliminary data.</text>
</comment>
<protein>
    <recommendedName>
        <fullName evidence="8">SEP-domain-containing protein</fullName>
    </recommendedName>
</protein>
<dbReference type="CDD" id="cd14348">
    <property type="entry name" value="UBA_p47"/>
    <property type="match status" value="1"/>
</dbReference>
<evidence type="ECO:0000259" key="5">
    <source>
        <dbReference type="PROSITE" id="PS51399"/>
    </source>
</evidence>
<dbReference type="AlphaFoldDB" id="A0A8H3TWN9"/>
<dbReference type="FunFam" id="3.10.20.90:FF:000179">
    <property type="entry name" value="Plant UBX domain-containing protein 4"/>
    <property type="match status" value="1"/>
</dbReference>
<dbReference type="OrthoDB" id="25887at2759"/>
<feature type="domain" description="SEP" evidence="5">
    <location>
        <begin position="296"/>
        <end position="361"/>
    </location>
</feature>
<dbReference type="Gene3D" id="3.10.20.90">
    <property type="entry name" value="Phosphatidylinositol 3-kinase Catalytic Subunit, Chain A, domain 1"/>
    <property type="match status" value="1"/>
</dbReference>
<dbReference type="PROSITE" id="PS51399">
    <property type="entry name" value="SEP"/>
    <property type="match status" value="1"/>
</dbReference>
<feature type="compositionally biased region" description="Low complexity" evidence="2">
    <location>
        <begin position="106"/>
        <end position="115"/>
    </location>
</feature>
<evidence type="ECO:0000256" key="2">
    <source>
        <dbReference type="SAM" id="MobiDB-lite"/>
    </source>
</evidence>
<evidence type="ECO:0000259" key="3">
    <source>
        <dbReference type="PROSITE" id="PS50033"/>
    </source>
</evidence>
<dbReference type="Proteomes" id="UP000620104">
    <property type="component" value="Unassembled WGS sequence"/>
</dbReference>
<dbReference type="PANTHER" id="PTHR23333:SF20">
    <property type="entry name" value="NSFL1 COFACTOR P47"/>
    <property type="match status" value="1"/>
</dbReference>
<evidence type="ECO:0008006" key="8">
    <source>
        <dbReference type="Google" id="ProtNLM"/>
    </source>
</evidence>
<feature type="compositionally biased region" description="Basic and acidic residues" evidence="2">
    <location>
        <begin position="191"/>
        <end position="209"/>
    </location>
</feature>
<dbReference type="GO" id="GO:0000045">
    <property type="term" value="P:autophagosome assembly"/>
    <property type="evidence" value="ECO:0007669"/>
    <property type="project" value="TreeGrafter"/>
</dbReference>
<dbReference type="InterPro" id="IPR029071">
    <property type="entry name" value="Ubiquitin-like_domsf"/>
</dbReference>
<dbReference type="EMBL" id="BLZA01000030">
    <property type="protein sequence ID" value="GHJ88218.1"/>
    <property type="molecule type" value="Genomic_DNA"/>
</dbReference>
<feature type="domain" description="Ubiquitin-like" evidence="4">
    <location>
        <begin position="427"/>
        <end position="495"/>
    </location>
</feature>
<reference evidence="6" key="1">
    <citation type="submission" date="2020-07" db="EMBL/GenBank/DDBJ databases">
        <title>Draft Genome Sequence of a Deep-Sea Yeast, Naganishia (Cryptococcus) liquefaciens strain N6.</title>
        <authorList>
            <person name="Han Y.W."/>
            <person name="Kajitani R."/>
            <person name="Morimoto H."/>
            <person name="Parhat M."/>
            <person name="Tsubouchi H."/>
            <person name="Bakenova O."/>
            <person name="Ogata M."/>
            <person name="Argunhan B."/>
            <person name="Aoki R."/>
            <person name="Kajiwara S."/>
            <person name="Itoh T."/>
            <person name="Iwasaki H."/>
        </authorList>
    </citation>
    <scope>NUCLEOTIDE SEQUENCE</scope>
    <source>
        <strain evidence="6">N6</strain>
    </source>
</reference>